<evidence type="ECO:0000256" key="1">
    <source>
        <dbReference type="ARBA" id="ARBA00004123"/>
    </source>
</evidence>
<comment type="subcellular location">
    <subcellularLocation>
        <location evidence="1 6">Nucleus</location>
    </subcellularLocation>
</comment>
<keyword evidence="4 6" id="KW-0804">Transcription</keyword>
<dbReference type="GO" id="GO:0005634">
    <property type="term" value="C:nucleus"/>
    <property type="evidence" value="ECO:0007669"/>
    <property type="project" value="UniProtKB-SubCell"/>
</dbReference>
<evidence type="ECO:0000256" key="3">
    <source>
        <dbReference type="ARBA" id="ARBA00023125"/>
    </source>
</evidence>
<name>A0A6A4R6Q3_LUPAL</name>
<gene>
    <name evidence="8" type="ORF">Lalb_Chr01g0017821</name>
</gene>
<dbReference type="EMBL" id="WOCE01000001">
    <property type="protein sequence ID" value="KAE9621727.1"/>
    <property type="molecule type" value="Genomic_DNA"/>
</dbReference>
<protein>
    <recommendedName>
        <fullName evidence="6">Nuclear transcription factor Y subunit</fullName>
    </recommendedName>
</protein>
<evidence type="ECO:0000313" key="9">
    <source>
        <dbReference type="Proteomes" id="UP000447434"/>
    </source>
</evidence>
<dbReference type="PRINTS" id="PR00616">
    <property type="entry name" value="CCAATSUBUNTB"/>
</dbReference>
<dbReference type="PROSITE" id="PS51152">
    <property type="entry name" value="NFYA_HAP2_2"/>
    <property type="match status" value="1"/>
</dbReference>
<feature type="compositionally biased region" description="Polar residues" evidence="7">
    <location>
        <begin position="241"/>
        <end position="270"/>
    </location>
</feature>
<dbReference type="SMART" id="SM00521">
    <property type="entry name" value="CBF"/>
    <property type="match status" value="1"/>
</dbReference>
<evidence type="ECO:0000256" key="4">
    <source>
        <dbReference type="ARBA" id="ARBA00023163"/>
    </source>
</evidence>
<keyword evidence="2 6" id="KW-0805">Transcription regulation</keyword>
<dbReference type="PANTHER" id="PTHR12632">
    <property type="entry name" value="TRANSCRIPTION FACTOR NF-Y ALPHA-RELATED"/>
    <property type="match status" value="1"/>
</dbReference>
<comment type="caution">
    <text evidence="8">The sequence shown here is derived from an EMBL/GenBank/DDBJ whole genome shotgun (WGS) entry which is preliminary data.</text>
</comment>
<dbReference type="GO" id="GO:0003700">
    <property type="term" value="F:DNA-binding transcription factor activity"/>
    <property type="evidence" value="ECO:0007669"/>
    <property type="project" value="UniProtKB-UniRule"/>
</dbReference>
<organism evidence="8 9">
    <name type="scientific">Lupinus albus</name>
    <name type="common">White lupine</name>
    <name type="synonym">Lupinus termis</name>
    <dbReference type="NCBI Taxonomy" id="3870"/>
    <lineage>
        <taxon>Eukaryota</taxon>
        <taxon>Viridiplantae</taxon>
        <taxon>Streptophyta</taxon>
        <taxon>Embryophyta</taxon>
        <taxon>Tracheophyta</taxon>
        <taxon>Spermatophyta</taxon>
        <taxon>Magnoliopsida</taxon>
        <taxon>eudicotyledons</taxon>
        <taxon>Gunneridae</taxon>
        <taxon>Pentapetalae</taxon>
        <taxon>rosids</taxon>
        <taxon>fabids</taxon>
        <taxon>Fabales</taxon>
        <taxon>Fabaceae</taxon>
        <taxon>Papilionoideae</taxon>
        <taxon>50 kb inversion clade</taxon>
        <taxon>genistoids sensu lato</taxon>
        <taxon>core genistoids</taxon>
        <taxon>Genisteae</taxon>
        <taxon>Lupinus</taxon>
    </lineage>
</organism>
<dbReference type="Proteomes" id="UP000447434">
    <property type="component" value="Chromosome 1"/>
</dbReference>
<dbReference type="OrthoDB" id="1097733at2759"/>
<evidence type="ECO:0000256" key="6">
    <source>
        <dbReference type="RuleBase" id="RU367155"/>
    </source>
</evidence>
<dbReference type="GO" id="GO:0003677">
    <property type="term" value="F:DNA binding"/>
    <property type="evidence" value="ECO:0007669"/>
    <property type="project" value="UniProtKB-KW"/>
</dbReference>
<dbReference type="InterPro" id="IPR001289">
    <property type="entry name" value="NFYA"/>
</dbReference>
<accession>A0A6A4R6Q3</accession>
<keyword evidence="5 6" id="KW-0539">Nucleus</keyword>
<keyword evidence="3 6" id="KW-0238">DNA-binding</keyword>
<evidence type="ECO:0000256" key="5">
    <source>
        <dbReference type="ARBA" id="ARBA00023242"/>
    </source>
</evidence>
<feature type="compositionally biased region" description="Polar residues" evidence="7">
    <location>
        <begin position="210"/>
        <end position="226"/>
    </location>
</feature>
<comment type="subunit">
    <text evidence="6">Heterotrimer.</text>
</comment>
<evidence type="ECO:0000256" key="7">
    <source>
        <dbReference type="SAM" id="MobiDB-lite"/>
    </source>
</evidence>
<dbReference type="Pfam" id="PF02045">
    <property type="entry name" value="CBFB_NFYA"/>
    <property type="match status" value="1"/>
</dbReference>
<proteinExistence type="inferred from homology"/>
<sequence>MEIQSVYLKEHEGIHASSAPWWSSFASESGYGESYGQMKPFSLDFPNYEDQLAGTKKSARVAEQVFGKGYTTQFTIFSDVFKMSGGAQKPQATTSLQSSLTDTSTHFELGFTQPMISAKYPYADQFYGLFSTYGTQISGRIMLPLNMTCDDGPVYVNAKQYHGIIRRRQSRAKAVLDNKSIKRRKPYMHESRHRHAMRRPRGCGGRFLNTRKSANGNGKSGNEVNKSSGQQLHSSGSQGSEILQSEVGTLNSSKETNGSSPNISGSEVTSMYSRGGLDSFTFNHIGSEAVHSLTDIIDGGRGIIKPTKWVVASGNCYNLNV</sequence>
<feature type="region of interest" description="Disordered" evidence="7">
    <location>
        <begin position="172"/>
        <end position="270"/>
    </location>
</feature>
<reference evidence="9" key="1">
    <citation type="journal article" date="2020" name="Nat. Commun.">
        <title>Genome sequence of the cluster root forming white lupin.</title>
        <authorList>
            <person name="Hufnagel B."/>
            <person name="Marques A."/>
            <person name="Soriano A."/>
            <person name="Marques L."/>
            <person name="Divol F."/>
            <person name="Doumas P."/>
            <person name="Sallet E."/>
            <person name="Mancinotti D."/>
            <person name="Carrere S."/>
            <person name="Marande W."/>
            <person name="Arribat S."/>
            <person name="Keller J."/>
            <person name="Huneau C."/>
            <person name="Blein T."/>
            <person name="Aime D."/>
            <person name="Laguerre M."/>
            <person name="Taylor J."/>
            <person name="Schubert V."/>
            <person name="Nelson M."/>
            <person name="Geu-Flores F."/>
            <person name="Crespi M."/>
            <person name="Gallardo-Guerrero K."/>
            <person name="Delaux P.-M."/>
            <person name="Salse J."/>
            <person name="Berges H."/>
            <person name="Guyot R."/>
            <person name="Gouzy J."/>
            <person name="Peret B."/>
        </authorList>
    </citation>
    <scope>NUCLEOTIDE SEQUENCE [LARGE SCALE GENOMIC DNA]</scope>
    <source>
        <strain evidence="9">cv. Amiga</strain>
    </source>
</reference>
<feature type="compositionally biased region" description="Basic residues" evidence="7">
    <location>
        <begin position="181"/>
        <end position="201"/>
    </location>
</feature>
<comment type="function">
    <text evidence="6">Component of the sequence-specific heterotrimeric transcription factor (NF-Y) which specifically recognizes a 5'-CCAAT-3' box motif found in the promoters of its target genes.</text>
</comment>
<keyword evidence="9" id="KW-1185">Reference proteome</keyword>
<feature type="compositionally biased region" description="Low complexity" evidence="7">
    <location>
        <begin position="227"/>
        <end position="240"/>
    </location>
</feature>
<evidence type="ECO:0000313" key="8">
    <source>
        <dbReference type="EMBL" id="KAE9621727.1"/>
    </source>
</evidence>
<dbReference type="AlphaFoldDB" id="A0A6A4R6Q3"/>
<evidence type="ECO:0000256" key="2">
    <source>
        <dbReference type="ARBA" id="ARBA00023015"/>
    </source>
</evidence>
<dbReference type="Gene3D" id="6.10.250.2430">
    <property type="match status" value="1"/>
</dbReference>
<comment type="similarity">
    <text evidence="6">Belongs to the NFYA/HAP2 subunit family.</text>
</comment>